<dbReference type="Proteomes" id="UP001151760">
    <property type="component" value="Unassembled WGS sequence"/>
</dbReference>
<comment type="caution">
    <text evidence="1">The sequence shown here is derived from an EMBL/GenBank/DDBJ whole genome shotgun (WGS) entry which is preliminary data.</text>
</comment>
<sequence>MKKMMEAVITIRKRFVKMKFLMAVRLRDLWCLDVEVDVRSDQQLVEKSIGGSDWISVVTGECQLGLSEIELENLRQP</sequence>
<gene>
    <name evidence="1" type="ORF">Tco_0951900</name>
</gene>
<name>A0ABQ5DVJ7_9ASTR</name>
<dbReference type="EMBL" id="BQNB010015707">
    <property type="protein sequence ID" value="GJT43185.1"/>
    <property type="molecule type" value="Genomic_DNA"/>
</dbReference>
<proteinExistence type="predicted"/>
<reference evidence="1" key="2">
    <citation type="submission" date="2022-01" db="EMBL/GenBank/DDBJ databases">
        <authorList>
            <person name="Yamashiro T."/>
            <person name="Shiraishi A."/>
            <person name="Satake H."/>
            <person name="Nakayama K."/>
        </authorList>
    </citation>
    <scope>NUCLEOTIDE SEQUENCE</scope>
</reference>
<keyword evidence="2" id="KW-1185">Reference proteome</keyword>
<organism evidence="1 2">
    <name type="scientific">Tanacetum coccineum</name>
    <dbReference type="NCBI Taxonomy" id="301880"/>
    <lineage>
        <taxon>Eukaryota</taxon>
        <taxon>Viridiplantae</taxon>
        <taxon>Streptophyta</taxon>
        <taxon>Embryophyta</taxon>
        <taxon>Tracheophyta</taxon>
        <taxon>Spermatophyta</taxon>
        <taxon>Magnoliopsida</taxon>
        <taxon>eudicotyledons</taxon>
        <taxon>Gunneridae</taxon>
        <taxon>Pentapetalae</taxon>
        <taxon>asterids</taxon>
        <taxon>campanulids</taxon>
        <taxon>Asterales</taxon>
        <taxon>Asteraceae</taxon>
        <taxon>Asteroideae</taxon>
        <taxon>Anthemideae</taxon>
        <taxon>Anthemidinae</taxon>
        <taxon>Tanacetum</taxon>
    </lineage>
</organism>
<reference evidence="1" key="1">
    <citation type="journal article" date="2022" name="Int. J. Mol. Sci.">
        <title>Draft Genome of Tanacetum Coccineum: Genomic Comparison of Closely Related Tanacetum-Family Plants.</title>
        <authorList>
            <person name="Yamashiro T."/>
            <person name="Shiraishi A."/>
            <person name="Nakayama K."/>
            <person name="Satake H."/>
        </authorList>
    </citation>
    <scope>NUCLEOTIDE SEQUENCE</scope>
</reference>
<evidence type="ECO:0000313" key="1">
    <source>
        <dbReference type="EMBL" id="GJT43185.1"/>
    </source>
</evidence>
<evidence type="ECO:0000313" key="2">
    <source>
        <dbReference type="Proteomes" id="UP001151760"/>
    </source>
</evidence>
<accession>A0ABQ5DVJ7</accession>
<protein>
    <submittedName>
        <fullName evidence="1">Uncharacterized protein</fullName>
    </submittedName>
</protein>